<accession>A0A418WUR5</accession>
<evidence type="ECO:0008006" key="3">
    <source>
        <dbReference type="Google" id="ProtNLM"/>
    </source>
</evidence>
<reference evidence="1 2" key="1">
    <citation type="submission" date="2018-09" db="EMBL/GenBank/DDBJ databases">
        <authorList>
            <person name="Zhu H."/>
        </authorList>
    </citation>
    <scope>NUCLEOTIDE SEQUENCE [LARGE SCALE GENOMIC DNA]</scope>
    <source>
        <strain evidence="1 2">K2R01-6</strain>
    </source>
</reference>
<sequence length="592" mass="66524">MSATAKSAFPHRFMRRALGGGVGLAVALGLASAAWSSEGEEKAKTDIRDPMVKAWHDLTYDQRPPMPKPGVDYGVDPATGEFRHPKATPLHEERAPFAGQLDHWEQKSYARNMEVVAFYPHVPSPFHTWQNIADFDDKRYLYVYDRLNLKVFDITDPARAKLLLTKGQSWTGAGGGKPVNPFAGGEMIGAASIQWNKALGKYVMVQSNEVQRFGIYKEKMYEPDGVEKLRKWRYHKGFNVYVMHGPLPDQWEKVATRTTDYKHPDAKPGEQQGSGSLDVPAWYGGKYMFLSAAPDDSFALTEYPNYLHSPGYQSWDMSDPKNPKFLQQFSVPGQIAGVKEEEDAYLKNPRAGNRTSWMGSRMPIFIPKPVEKGGTIGFAAMGGLGFYVLDISNPAEIKVISHLDMVPKFAGTEADNIDVSQYERTGFVFMNGYPMNDDCFEPYKDIFAIDVRDPKNPRIATTFPRPTPPEGASFKDFCERRGSFGPKRPGYFTQPGTSRQGLIPYAFYNAGVQLFDVSDPAKPKIAAYYVPRFPTDKETPEYVKGNLGYGIYVEYDRNIIWLFTNHGFYALKSPLLGEPKMGLPAKPWPPRD</sequence>
<name>A0A418WUR5_9SPHN</name>
<evidence type="ECO:0000313" key="1">
    <source>
        <dbReference type="EMBL" id="RJF96405.1"/>
    </source>
</evidence>
<dbReference type="Proteomes" id="UP000286100">
    <property type="component" value="Unassembled WGS sequence"/>
</dbReference>
<protein>
    <recommendedName>
        <fullName evidence="3">LVIVD repeat-containing protein</fullName>
    </recommendedName>
</protein>
<dbReference type="OrthoDB" id="8375at2"/>
<dbReference type="AlphaFoldDB" id="A0A418WUR5"/>
<gene>
    <name evidence="1" type="ORF">D3876_00185</name>
</gene>
<evidence type="ECO:0000313" key="2">
    <source>
        <dbReference type="Proteomes" id="UP000286100"/>
    </source>
</evidence>
<dbReference type="RefSeq" id="WP_119759126.1">
    <property type="nucleotide sequence ID" value="NZ_QYUM01000001.1"/>
</dbReference>
<proteinExistence type="predicted"/>
<dbReference type="EMBL" id="QYUM01000001">
    <property type="protein sequence ID" value="RJF96405.1"/>
    <property type="molecule type" value="Genomic_DNA"/>
</dbReference>
<organism evidence="1 2">
    <name type="scientific">Sphingomonas cavernae</name>
    <dbReference type="NCBI Taxonomy" id="2320861"/>
    <lineage>
        <taxon>Bacteria</taxon>
        <taxon>Pseudomonadati</taxon>
        <taxon>Pseudomonadota</taxon>
        <taxon>Alphaproteobacteria</taxon>
        <taxon>Sphingomonadales</taxon>
        <taxon>Sphingomonadaceae</taxon>
        <taxon>Sphingomonas</taxon>
    </lineage>
</organism>
<keyword evidence="2" id="KW-1185">Reference proteome</keyword>
<comment type="caution">
    <text evidence="1">The sequence shown here is derived from an EMBL/GenBank/DDBJ whole genome shotgun (WGS) entry which is preliminary data.</text>
</comment>